<dbReference type="GO" id="GO:0046872">
    <property type="term" value="F:metal ion binding"/>
    <property type="evidence" value="ECO:0007669"/>
    <property type="project" value="UniProtKB-KW"/>
</dbReference>
<evidence type="ECO:0000256" key="4">
    <source>
        <dbReference type="ARBA" id="ARBA00023002"/>
    </source>
</evidence>
<keyword evidence="9" id="KW-1185">Reference proteome</keyword>
<dbReference type="eggNOG" id="COG0155">
    <property type="taxonomic scope" value="Bacteria"/>
</dbReference>
<evidence type="ECO:0000256" key="5">
    <source>
        <dbReference type="ARBA" id="ARBA00023004"/>
    </source>
</evidence>
<dbReference type="RefSeq" id="WP_009152881.1">
    <property type="nucleotide sequence ID" value="NZ_CM001439.1"/>
</dbReference>
<keyword evidence="4" id="KW-0560">Oxidoreductase</keyword>
<dbReference type="Proteomes" id="UP000004926">
    <property type="component" value="Chromosome"/>
</dbReference>
<organism evidence="8 9">
    <name type="scientific">Saccharomonospora marina XMU15</name>
    <dbReference type="NCBI Taxonomy" id="882083"/>
    <lineage>
        <taxon>Bacteria</taxon>
        <taxon>Bacillati</taxon>
        <taxon>Actinomycetota</taxon>
        <taxon>Actinomycetes</taxon>
        <taxon>Pseudonocardiales</taxon>
        <taxon>Pseudonocardiaceae</taxon>
        <taxon>Saccharomonospora</taxon>
    </lineage>
</organism>
<evidence type="ECO:0000256" key="1">
    <source>
        <dbReference type="ARBA" id="ARBA00022485"/>
    </source>
</evidence>
<feature type="domain" description="Nitrite/Sulfite reductase ferredoxin-like" evidence="7">
    <location>
        <begin position="25"/>
        <end position="72"/>
    </location>
</feature>
<keyword evidence="5" id="KW-0408">Iron</keyword>
<gene>
    <name evidence="8" type="ORF">SacmaDRAFT_1212</name>
</gene>
<keyword evidence="3" id="KW-0479">Metal-binding</keyword>
<dbReference type="Gene3D" id="3.90.480.10">
    <property type="entry name" value="Sulfite Reductase Hemoprotein,Domain 2"/>
    <property type="match status" value="1"/>
</dbReference>
<keyword evidence="6" id="KW-0411">Iron-sulfur</keyword>
<dbReference type="SUPFAM" id="SSF56014">
    <property type="entry name" value="Nitrite and sulphite reductase 4Fe-4S domain-like"/>
    <property type="match status" value="2"/>
</dbReference>
<keyword evidence="2" id="KW-0349">Heme</keyword>
<dbReference type="SUPFAM" id="SSF55124">
    <property type="entry name" value="Nitrite/Sulfite reductase N-terminal domain-like"/>
    <property type="match status" value="2"/>
</dbReference>
<evidence type="ECO:0000256" key="6">
    <source>
        <dbReference type="ARBA" id="ARBA00023014"/>
    </source>
</evidence>
<dbReference type="EMBL" id="CM001439">
    <property type="protein sequence ID" value="EHR49495.1"/>
    <property type="molecule type" value="Genomic_DNA"/>
</dbReference>
<dbReference type="InterPro" id="IPR005117">
    <property type="entry name" value="NiRdtase/SiRdtase_haem-b_fer"/>
</dbReference>
<dbReference type="GO" id="GO:0051539">
    <property type="term" value="F:4 iron, 4 sulfur cluster binding"/>
    <property type="evidence" value="ECO:0007669"/>
    <property type="project" value="UniProtKB-KW"/>
</dbReference>
<dbReference type="OrthoDB" id="105450at2"/>
<dbReference type="InterPro" id="IPR036136">
    <property type="entry name" value="Nit/Sulf_reduc_fer-like_dom_sf"/>
</dbReference>
<dbReference type="InterPro" id="IPR051329">
    <property type="entry name" value="NIR_SIR_4Fe-4S"/>
</dbReference>
<dbReference type="InterPro" id="IPR045854">
    <property type="entry name" value="NO2/SO3_Rdtase_4Fe4S_sf"/>
</dbReference>
<dbReference type="HOGENOM" id="CLU_015667_0_1_11"/>
<dbReference type="STRING" id="882083.SacmaDRAFT_1212"/>
<keyword evidence="1" id="KW-0004">4Fe-4S</keyword>
<proteinExistence type="predicted"/>
<dbReference type="AlphaFoldDB" id="H5WXG6"/>
<reference evidence="8 9" key="1">
    <citation type="journal article" date="2012" name="Stand. Genomic Sci.">
        <title>Genome sequence of the ocean sediment bacterium Saccharomonospora marina type strain (XMU15(T)).</title>
        <authorList>
            <person name="Klenk H.P."/>
            <person name="Lu M."/>
            <person name="Lucas S."/>
            <person name="Lapidus A."/>
            <person name="Copeland A."/>
            <person name="Pitluck S."/>
            <person name="Goodwin L.A."/>
            <person name="Han C."/>
            <person name="Tapia R."/>
            <person name="Brambilla E.M."/>
            <person name="Potter G."/>
            <person name="Land M."/>
            <person name="Ivanova N."/>
            <person name="Rohde M."/>
            <person name="Goker M."/>
            <person name="Detter J.C."/>
            <person name="Li W.J."/>
            <person name="Kyrpides N.C."/>
            <person name="Woyke T."/>
        </authorList>
    </citation>
    <scope>NUCLEOTIDE SEQUENCE [LARGE SCALE GENOMIC DNA]</scope>
    <source>
        <strain evidence="8 9">XMU15</strain>
    </source>
</reference>
<name>H5WXG6_9PSEU</name>
<evidence type="ECO:0000259" key="7">
    <source>
        <dbReference type="Pfam" id="PF03460"/>
    </source>
</evidence>
<dbReference type="PANTHER" id="PTHR32439">
    <property type="entry name" value="FERREDOXIN--NITRITE REDUCTASE, CHLOROPLASTIC"/>
    <property type="match status" value="1"/>
</dbReference>
<dbReference type="GO" id="GO:0016491">
    <property type="term" value="F:oxidoreductase activity"/>
    <property type="evidence" value="ECO:0007669"/>
    <property type="project" value="UniProtKB-KW"/>
</dbReference>
<evidence type="ECO:0000256" key="2">
    <source>
        <dbReference type="ARBA" id="ARBA00022617"/>
    </source>
</evidence>
<dbReference type="PANTHER" id="PTHR32439:SF9">
    <property type="entry name" value="BLR3264 PROTEIN"/>
    <property type="match status" value="1"/>
</dbReference>
<accession>H5WXG6</accession>
<evidence type="ECO:0000313" key="9">
    <source>
        <dbReference type="Proteomes" id="UP000004926"/>
    </source>
</evidence>
<dbReference type="Pfam" id="PF03460">
    <property type="entry name" value="NIR_SIR_ferr"/>
    <property type="match status" value="1"/>
</dbReference>
<evidence type="ECO:0000313" key="8">
    <source>
        <dbReference type="EMBL" id="EHR49495.1"/>
    </source>
</evidence>
<protein>
    <submittedName>
        <fullName evidence="8">Sulfite reductase, beta subunit (Hemoprotein)</fullName>
    </submittedName>
</protein>
<dbReference type="Gene3D" id="3.30.413.10">
    <property type="entry name" value="Sulfite Reductase Hemoprotein, domain 1"/>
    <property type="match status" value="1"/>
</dbReference>
<evidence type="ECO:0000256" key="3">
    <source>
        <dbReference type="ARBA" id="ARBA00022723"/>
    </source>
</evidence>
<sequence length="372" mass="38827">MPSRTRPDACPGVLATHEAADGPLARVRLPGGRLRAEQGRLLADCADELGDGAVHLTSRGNLQLRAVRDTEELAERLSHAGLLPSAGHDRVRNVLASPLSGLHGGSADVRPLVAALDEAVRSSDELADLPGRFLLAVDDGRGDVACEGADACWRATSPLEGALLLDGADTGLRVPASAAASALVELALAFQRVRGRAWRVGELDDEGRAAVLDSARPLARRVEPARLPLSGPPPVGTYGRVVVAAAPFGRLRATVLRSLGELVVTPWRTLVVTGVAGQRLADMGLVVDPEAPSLRVSACIGSPGCAKSRSDVRADATAVLDLGVRAHFSGCERRCGRPREPHVDVLADEGGYRVEGNLVPTAELGNALKGRL</sequence>